<organism evidence="1 2">
    <name type="scientific">Ancylostoma ceylanicum</name>
    <dbReference type="NCBI Taxonomy" id="53326"/>
    <lineage>
        <taxon>Eukaryota</taxon>
        <taxon>Metazoa</taxon>
        <taxon>Ecdysozoa</taxon>
        <taxon>Nematoda</taxon>
        <taxon>Chromadorea</taxon>
        <taxon>Rhabditida</taxon>
        <taxon>Rhabditina</taxon>
        <taxon>Rhabditomorpha</taxon>
        <taxon>Strongyloidea</taxon>
        <taxon>Ancylostomatidae</taxon>
        <taxon>Ancylostomatinae</taxon>
        <taxon>Ancylostoma</taxon>
    </lineage>
</organism>
<proteinExistence type="predicted"/>
<evidence type="ECO:0000313" key="2">
    <source>
        <dbReference type="Proteomes" id="UP000024635"/>
    </source>
</evidence>
<gene>
    <name evidence="1" type="primary">Acey_s0049.g1783</name>
    <name evidence="1" type="ORF">Y032_0049g1783</name>
</gene>
<protein>
    <submittedName>
        <fullName evidence="1">Uncharacterized protein</fullName>
    </submittedName>
</protein>
<keyword evidence="2" id="KW-1185">Reference proteome</keyword>
<name>A0A016UB13_9BILA</name>
<sequence length="108" mass="12331">MGDGSAAVIRVRRRPKWGDVLKWASRCERVCRGSEAWNRLEKMNECTHTGPILGEYPSRLSFLHAFIPPLHYLLITVHPFHWCMNEPPPSFCLHTAVDSYHLATTTAS</sequence>
<reference evidence="2" key="1">
    <citation type="journal article" date="2015" name="Nat. Genet.">
        <title>The genome and transcriptome of the zoonotic hookworm Ancylostoma ceylanicum identify infection-specific gene families.</title>
        <authorList>
            <person name="Schwarz E.M."/>
            <person name="Hu Y."/>
            <person name="Antoshechkin I."/>
            <person name="Miller M.M."/>
            <person name="Sternberg P.W."/>
            <person name="Aroian R.V."/>
        </authorList>
    </citation>
    <scope>NUCLEOTIDE SEQUENCE</scope>
    <source>
        <strain evidence="2">HY135</strain>
    </source>
</reference>
<dbReference type="EMBL" id="JARK01001385">
    <property type="protein sequence ID" value="EYC11808.1"/>
    <property type="molecule type" value="Genomic_DNA"/>
</dbReference>
<dbReference type="AlphaFoldDB" id="A0A016UB13"/>
<dbReference type="Proteomes" id="UP000024635">
    <property type="component" value="Unassembled WGS sequence"/>
</dbReference>
<accession>A0A016UB13</accession>
<evidence type="ECO:0000313" key="1">
    <source>
        <dbReference type="EMBL" id="EYC11808.1"/>
    </source>
</evidence>
<comment type="caution">
    <text evidence="1">The sequence shown here is derived from an EMBL/GenBank/DDBJ whole genome shotgun (WGS) entry which is preliminary data.</text>
</comment>